<protein>
    <submittedName>
        <fullName evidence="3">Spore coat protein U domain-containing protein</fullName>
    </submittedName>
</protein>
<feature type="chain" id="PRO_5024454350" evidence="1">
    <location>
        <begin position="25"/>
        <end position="320"/>
    </location>
</feature>
<reference evidence="3 4" key="1">
    <citation type="submission" date="2019-08" db="EMBL/GenBank/DDBJ databases">
        <title>Bradyrhizobium hipponensis sp. nov., a rhizobium isolated from a Lupinus angustifolius root nodule in Tunisia.</title>
        <authorList>
            <person name="Off K."/>
            <person name="Rejili M."/>
            <person name="Mars M."/>
            <person name="Brachmann A."/>
            <person name="Marin M."/>
        </authorList>
    </citation>
    <scope>NUCLEOTIDE SEQUENCE [LARGE SCALE GENOMIC DNA]</scope>
    <source>
        <strain evidence="4">aSej3</strain>
    </source>
</reference>
<evidence type="ECO:0000313" key="3">
    <source>
        <dbReference type="EMBL" id="TYO67125.1"/>
    </source>
</evidence>
<accession>A0A5S4YUT1</accession>
<sequence>MRRTAPPRWLIAACLAVAPSAAKALTCSYSVSNTSFGSVDTLSGAAVDTTATVGINCSGLPLEVVRLCPNLGAGTGGATASARQTLSGANKLNYQLFQDSARTTVWGSDFWSFSSRPPSLILNLNALGNGSLTPTVYARALGGQSTAPTGSYLSSFSGTDAQLRYATCPLGVCPVCSASLAGSTNASFTTNAAVLDNCLVSAQNINFGTIGVLNTNADATGQLAVTCTPTTSYTIALNGGTTGSAPASRKMSKGSETVTYGLYKDAARSQVWGDSGTPGSTVPGTGTGLAQNLTVYGRVPPQATPSPGVYSDTVVVTVTY</sequence>
<gene>
    <name evidence="3" type="ORF">FXV83_07995</name>
</gene>
<dbReference type="PANTHER" id="PTHR37089">
    <property type="entry name" value="PROTEIN U-RELATED"/>
    <property type="match status" value="1"/>
</dbReference>
<feature type="domain" description="Spore coat protein U/FanG" evidence="2">
    <location>
        <begin position="16"/>
        <end position="155"/>
    </location>
</feature>
<dbReference type="InterPro" id="IPR053167">
    <property type="entry name" value="Spore_coat_component"/>
</dbReference>
<dbReference type="SMART" id="SM00972">
    <property type="entry name" value="SCPU"/>
    <property type="match status" value="2"/>
</dbReference>
<dbReference type="RefSeq" id="WP_148738634.1">
    <property type="nucleotide sequence ID" value="NZ_VSTH01000021.1"/>
</dbReference>
<dbReference type="Proteomes" id="UP000324797">
    <property type="component" value="Unassembled WGS sequence"/>
</dbReference>
<proteinExistence type="predicted"/>
<keyword evidence="1" id="KW-0732">Signal</keyword>
<feature type="signal peptide" evidence="1">
    <location>
        <begin position="1"/>
        <end position="24"/>
    </location>
</feature>
<evidence type="ECO:0000313" key="4">
    <source>
        <dbReference type="Proteomes" id="UP000324797"/>
    </source>
</evidence>
<name>A0A5S4YUT1_9BRAD</name>
<dbReference type="EMBL" id="VSTH01000021">
    <property type="protein sequence ID" value="TYO67125.1"/>
    <property type="molecule type" value="Genomic_DNA"/>
</dbReference>
<organism evidence="3 4">
    <name type="scientific">Bradyrhizobium hipponense</name>
    <dbReference type="NCBI Taxonomy" id="2605638"/>
    <lineage>
        <taxon>Bacteria</taxon>
        <taxon>Pseudomonadati</taxon>
        <taxon>Pseudomonadota</taxon>
        <taxon>Alphaproteobacteria</taxon>
        <taxon>Hyphomicrobiales</taxon>
        <taxon>Nitrobacteraceae</taxon>
        <taxon>Bradyrhizobium</taxon>
    </lineage>
</organism>
<evidence type="ECO:0000256" key="1">
    <source>
        <dbReference type="SAM" id="SignalP"/>
    </source>
</evidence>
<dbReference type="Pfam" id="PF05229">
    <property type="entry name" value="SCPU"/>
    <property type="match status" value="2"/>
</dbReference>
<comment type="caution">
    <text evidence="3">The sequence shown here is derived from an EMBL/GenBank/DDBJ whole genome shotgun (WGS) entry which is preliminary data.</text>
</comment>
<keyword evidence="3" id="KW-0167">Capsid protein</keyword>
<feature type="domain" description="Spore coat protein U/FanG" evidence="2">
    <location>
        <begin position="185"/>
        <end position="317"/>
    </location>
</feature>
<evidence type="ECO:0000259" key="2">
    <source>
        <dbReference type="Pfam" id="PF05229"/>
    </source>
</evidence>
<keyword evidence="4" id="KW-1185">Reference proteome</keyword>
<dbReference type="AlphaFoldDB" id="A0A5S4YUT1"/>
<keyword evidence="3" id="KW-0946">Virion</keyword>
<dbReference type="InterPro" id="IPR007893">
    <property type="entry name" value="Spore_coat_U/FanG"/>
</dbReference>